<name>A0A7L2TN00_POMRU</name>
<gene>
    <name evidence="2" type="primary">Rbm43_0</name>
    <name evidence="2" type="ORF">POSRUF_R04053</name>
</gene>
<dbReference type="AlphaFoldDB" id="A0A7L2TN00"/>
<evidence type="ECO:0000256" key="1">
    <source>
        <dbReference type="SAM" id="MobiDB-lite"/>
    </source>
</evidence>
<proteinExistence type="predicted"/>
<evidence type="ECO:0000313" key="2">
    <source>
        <dbReference type="EMBL" id="NXS34495.1"/>
    </source>
</evidence>
<accession>A0A7L2TN00</accession>
<feature type="non-terminal residue" evidence="2">
    <location>
        <position position="1"/>
    </location>
</feature>
<organism evidence="2 3">
    <name type="scientific">Pomatostomus ruficeps</name>
    <name type="common">Chestnut-crowned babbler</name>
    <dbReference type="NCBI Taxonomy" id="9176"/>
    <lineage>
        <taxon>Eukaryota</taxon>
        <taxon>Metazoa</taxon>
        <taxon>Chordata</taxon>
        <taxon>Craniata</taxon>
        <taxon>Vertebrata</taxon>
        <taxon>Euteleostomi</taxon>
        <taxon>Archelosauria</taxon>
        <taxon>Archosauria</taxon>
        <taxon>Dinosauria</taxon>
        <taxon>Saurischia</taxon>
        <taxon>Theropoda</taxon>
        <taxon>Coelurosauria</taxon>
        <taxon>Aves</taxon>
        <taxon>Neognathae</taxon>
        <taxon>Neoaves</taxon>
        <taxon>Telluraves</taxon>
        <taxon>Australaves</taxon>
        <taxon>Passeriformes</taxon>
        <taxon>Sylvioidea</taxon>
        <taxon>Timaliidae</taxon>
        <taxon>Pomatostomus</taxon>
    </lineage>
</organism>
<dbReference type="Proteomes" id="UP000583496">
    <property type="component" value="Unassembled WGS sequence"/>
</dbReference>
<dbReference type="EMBL" id="VYZT01043858">
    <property type="protein sequence ID" value="NXS34495.1"/>
    <property type="molecule type" value="Genomic_DNA"/>
</dbReference>
<evidence type="ECO:0000313" key="3">
    <source>
        <dbReference type="Proteomes" id="UP000583496"/>
    </source>
</evidence>
<sequence>QAFLSVTSTLSVAAFGDRLVLQDLLQEMQQQSPALSFGPLQPDGRVAVQGPFPALQGLRDFLLLKAESLPEQEKGEGRSLQRTRRRQEQGGDAGTGNPAADGHAVVLDTDIYHYMRHFVPQALQGNGVALSGVTEGDITTVSIGNADPAHGLRLRRIIESNSAKLQKVLRKERLHFREQSGAEKRRCRELCERLKPRYPKILVLPYDTHIDVIGNSSDVFRFAEEVK</sequence>
<reference evidence="2 3" key="1">
    <citation type="submission" date="2019-09" db="EMBL/GenBank/DDBJ databases">
        <title>Bird 10,000 Genomes (B10K) Project - Family phase.</title>
        <authorList>
            <person name="Zhang G."/>
        </authorList>
    </citation>
    <scope>NUCLEOTIDE SEQUENCE [LARGE SCALE GENOMIC DNA]</scope>
    <source>
        <strain evidence="2">B10K-DU-002-71</strain>
        <tissue evidence="2">Muscle</tissue>
    </source>
</reference>
<protein>
    <submittedName>
        <fullName evidence="2">RBM43 protein</fullName>
    </submittedName>
</protein>
<dbReference type="OrthoDB" id="9948435at2759"/>
<comment type="caution">
    <text evidence="2">The sequence shown here is derived from an EMBL/GenBank/DDBJ whole genome shotgun (WGS) entry which is preliminary data.</text>
</comment>
<dbReference type="PANTHER" id="PTHR15225">
    <property type="entry name" value="INTERFERON-INDUCED PROTEIN 35/NMI N-MYC/STAT INTERACTING PROTEIN"/>
    <property type="match status" value="1"/>
</dbReference>
<feature type="non-terminal residue" evidence="2">
    <location>
        <position position="227"/>
    </location>
</feature>
<dbReference type="PANTHER" id="PTHR15225:SF8">
    <property type="entry name" value="RNA-BINDING PROTEIN 43"/>
    <property type="match status" value="1"/>
</dbReference>
<feature type="region of interest" description="Disordered" evidence="1">
    <location>
        <begin position="72"/>
        <end position="102"/>
    </location>
</feature>
<keyword evidence="3" id="KW-1185">Reference proteome</keyword>